<dbReference type="EC" id="2.7.10.2" evidence="2"/>
<evidence type="ECO:0000256" key="5">
    <source>
        <dbReference type="ARBA" id="ARBA00022777"/>
    </source>
</evidence>
<evidence type="ECO:0000313" key="10">
    <source>
        <dbReference type="EMBL" id="QIW21083.1"/>
    </source>
</evidence>
<comment type="similarity">
    <text evidence="1">Belongs to the CpsD/CapB family.</text>
</comment>
<comment type="catalytic activity">
    <reaction evidence="8">
        <text>L-tyrosyl-[protein] + ATP = O-phospho-L-tyrosyl-[protein] + ADP + H(+)</text>
        <dbReference type="Rhea" id="RHEA:10596"/>
        <dbReference type="Rhea" id="RHEA-COMP:10136"/>
        <dbReference type="Rhea" id="RHEA-COMP:20101"/>
        <dbReference type="ChEBI" id="CHEBI:15378"/>
        <dbReference type="ChEBI" id="CHEBI:30616"/>
        <dbReference type="ChEBI" id="CHEBI:46858"/>
        <dbReference type="ChEBI" id="CHEBI:61978"/>
        <dbReference type="ChEBI" id="CHEBI:456216"/>
        <dbReference type="EC" id="2.7.10.2"/>
    </reaction>
</comment>
<gene>
    <name evidence="10" type="ORF">EVG22_22765</name>
</gene>
<evidence type="ECO:0000256" key="1">
    <source>
        <dbReference type="ARBA" id="ARBA00007316"/>
    </source>
</evidence>
<dbReference type="GO" id="GO:0005524">
    <property type="term" value="F:ATP binding"/>
    <property type="evidence" value="ECO:0007669"/>
    <property type="project" value="UniProtKB-KW"/>
</dbReference>
<keyword evidence="7" id="KW-0829">Tyrosine-protein kinase</keyword>
<evidence type="ECO:0000259" key="9">
    <source>
        <dbReference type="Pfam" id="PF13614"/>
    </source>
</evidence>
<dbReference type="CDD" id="cd05387">
    <property type="entry name" value="BY-kinase"/>
    <property type="match status" value="1"/>
</dbReference>
<keyword evidence="5 10" id="KW-0418">Kinase</keyword>
<dbReference type="SUPFAM" id="SSF52540">
    <property type="entry name" value="P-loop containing nucleoside triphosphate hydrolases"/>
    <property type="match status" value="1"/>
</dbReference>
<name>A0A6H0TKK7_BACTU</name>
<dbReference type="RefSeq" id="WP_172555016.1">
    <property type="nucleotide sequence ID" value="NZ_CP035727.2"/>
</dbReference>
<dbReference type="Pfam" id="PF13614">
    <property type="entry name" value="AAA_31"/>
    <property type="match status" value="1"/>
</dbReference>
<dbReference type="GO" id="GO:0005886">
    <property type="term" value="C:plasma membrane"/>
    <property type="evidence" value="ECO:0007669"/>
    <property type="project" value="TreeGrafter"/>
</dbReference>
<dbReference type="FunFam" id="3.40.50.300:FF:000527">
    <property type="entry name" value="Tyrosine-protein kinase etk"/>
    <property type="match status" value="1"/>
</dbReference>
<keyword evidence="4" id="KW-0547">Nucleotide-binding</keyword>
<keyword evidence="3" id="KW-0808">Transferase</keyword>
<dbReference type="GO" id="GO:0042802">
    <property type="term" value="F:identical protein binding"/>
    <property type="evidence" value="ECO:0007669"/>
    <property type="project" value="UniProtKB-ARBA"/>
</dbReference>
<evidence type="ECO:0000256" key="3">
    <source>
        <dbReference type="ARBA" id="ARBA00022679"/>
    </source>
</evidence>
<dbReference type="NCBIfam" id="TIGR01007">
    <property type="entry name" value="eps_fam"/>
    <property type="match status" value="1"/>
</dbReference>
<dbReference type="EMBL" id="CP035727">
    <property type="protein sequence ID" value="QIW21083.1"/>
    <property type="molecule type" value="Genomic_DNA"/>
</dbReference>
<dbReference type="Gene3D" id="3.40.50.300">
    <property type="entry name" value="P-loop containing nucleotide triphosphate hydrolases"/>
    <property type="match status" value="1"/>
</dbReference>
<organism evidence="10 11">
    <name type="scientific">Bacillus thuringiensis serovar andalousiensis</name>
    <dbReference type="NCBI Taxonomy" id="257985"/>
    <lineage>
        <taxon>Bacteria</taxon>
        <taxon>Bacillati</taxon>
        <taxon>Bacillota</taxon>
        <taxon>Bacilli</taxon>
        <taxon>Bacillales</taxon>
        <taxon>Bacillaceae</taxon>
        <taxon>Bacillus</taxon>
        <taxon>Bacillus cereus group</taxon>
    </lineage>
</organism>
<dbReference type="PANTHER" id="PTHR32309:SF13">
    <property type="entry name" value="FERRIC ENTEROBACTIN TRANSPORT PROTEIN FEPE"/>
    <property type="match status" value="1"/>
</dbReference>
<dbReference type="Proteomes" id="UP000501374">
    <property type="component" value="Chromosome"/>
</dbReference>
<evidence type="ECO:0000256" key="6">
    <source>
        <dbReference type="ARBA" id="ARBA00022840"/>
    </source>
</evidence>
<protein>
    <recommendedName>
        <fullName evidence="2">non-specific protein-tyrosine kinase</fullName>
        <ecNumber evidence="2">2.7.10.2</ecNumber>
    </recommendedName>
</protein>
<evidence type="ECO:0000256" key="4">
    <source>
        <dbReference type="ARBA" id="ARBA00022741"/>
    </source>
</evidence>
<dbReference type="InterPro" id="IPR027417">
    <property type="entry name" value="P-loop_NTPase"/>
</dbReference>
<evidence type="ECO:0000256" key="7">
    <source>
        <dbReference type="ARBA" id="ARBA00023137"/>
    </source>
</evidence>
<sequence length="235" mass="26576">MDLKKLFRRKRNYRQRRQLIAHNKPKSPISEQYRNIRTNVEFAAIDTKIRSLMVTSPNPSEGKTTTIANLAVVFAQQGKKVLLIDTEMRKSTMHQMFQVNNIFGLTNVLAQSERFEKCVQATSVENLHFLPCGPIPPNPAELLGSKSMQELLAKTYSMYDLVLLDLPPILAVTDAQIMANYCDASILVVRSDMTKKEDAVKAKGLLESAKGKLLGVVLNDCDREQSLYYYYGVNE</sequence>
<reference evidence="11" key="1">
    <citation type="submission" date="2019-02" db="EMBL/GenBank/DDBJ databases">
        <title>Structural and Functional analysis of Lanthipeptide from Bacillus thuringiensis serovar andalousiensis B23193.</title>
        <authorList>
            <person name="Andreeva J.V."/>
            <person name="Grigoreva A."/>
        </authorList>
    </citation>
    <scope>NUCLEOTIDE SEQUENCE [LARGE SCALE GENOMIC DNA]</scope>
    <source>
        <strain evidence="11">B23193</strain>
    </source>
</reference>
<dbReference type="InterPro" id="IPR025669">
    <property type="entry name" value="AAA_dom"/>
</dbReference>
<dbReference type="AlphaFoldDB" id="A0A6H0TKK7"/>
<keyword evidence="6" id="KW-0067">ATP-binding</keyword>
<evidence type="ECO:0000313" key="11">
    <source>
        <dbReference type="Proteomes" id="UP000501374"/>
    </source>
</evidence>
<dbReference type="GO" id="GO:0004715">
    <property type="term" value="F:non-membrane spanning protein tyrosine kinase activity"/>
    <property type="evidence" value="ECO:0007669"/>
    <property type="project" value="UniProtKB-EC"/>
</dbReference>
<evidence type="ECO:0000256" key="2">
    <source>
        <dbReference type="ARBA" id="ARBA00011903"/>
    </source>
</evidence>
<dbReference type="PANTHER" id="PTHR32309">
    <property type="entry name" value="TYROSINE-PROTEIN KINASE"/>
    <property type="match status" value="1"/>
</dbReference>
<feature type="domain" description="AAA" evidence="9">
    <location>
        <begin position="62"/>
        <end position="180"/>
    </location>
</feature>
<dbReference type="InterPro" id="IPR005702">
    <property type="entry name" value="Wzc-like_C"/>
</dbReference>
<dbReference type="InterPro" id="IPR050445">
    <property type="entry name" value="Bact_polysacc_biosynth/exp"/>
</dbReference>
<accession>A0A6H0TKK7</accession>
<evidence type="ECO:0000256" key="8">
    <source>
        <dbReference type="ARBA" id="ARBA00051245"/>
    </source>
</evidence>
<proteinExistence type="inferred from homology"/>